<evidence type="ECO:0000256" key="2">
    <source>
        <dbReference type="ARBA" id="ARBA00022833"/>
    </source>
</evidence>
<evidence type="ECO:0000259" key="9">
    <source>
        <dbReference type="PROSITE" id="PS50157"/>
    </source>
</evidence>
<feature type="compositionally biased region" description="Polar residues" evidence="7">
    <location>
        <begin position="239"/>
        <end position="255"/>
    </location>
</feature>
<reference evidence="10" key="1">
    <citation type="submission" date="2020-10" db="EMBL/GenBank/DDBJ databases">
        <title>Genome Sequence of Monilinia vaccinii-corymbosi Sheds Light on Mummy Berry Disease Infection of Blueberry and Mating Type.</title>
        <authorList>
            <person name="Yow A.G."/>
            <person name="Zhang Y."/>
            <person name="Bansal K."/>
            <person name="Eacker S.M."/>
            <person name="Sullivan S."/>
            <person name="Liachko I."/>
            <person name="Cubeta M.A."/>
            <person name="Rollins J.A."/>
            <person name="Ashrafi H."/>
        </authorList>
    </citation>
    <scope>NUCLEOTIDE SEQUENCE</scope>
    <source>
        <strain evidence="10">RL-1</strain>
    </source>
</reference>
<sequence>MDSGLRVVGGVERDDHEHGDQRGDGHGHGHGHEEENVSAGAGVGVGVEQTPSCSNPNKNNHDERQNFHSQGTDPTGMRKAGRFKCMVCGQTFGRVEHLTRHERSHSREGWVRCEVGGCGKRFYRIDALRRHELVHKKPKRSSLGRGVRACSACAIARRKCSGGNPCEGCEKRSIECKVTHSNRTAIITTTLTGRRESNGFVDEPSSYEMVEMGNNQTGERVTRTRPQPRSQISWSKINSSVNNQGQSNPSSSISQYHPGLGLEHLDATTGQQMNLENFSNGGVHPPFNQFISTSPNNLDPTGNQMSGDTRRDSIISYDHQSTSPSSSMLPLHSMVDLDGQAASQLHIPNTGLSDTLTESPGSWTQYNLSSINWLPYDWVPDYQLEDDGMGVVSDMTDVNASSPIQTHPTHSTTDSTIFTPSPQTQSQMQMDDSPMPTSSSEAAPTTQNTGRYYVDGHGSRLPHIRKAPSKTANSCPPISQPTIDELDGAFAFPADNRDDNSYPNCKKIPQEVYNIILDVFEKTCMENSHFFIPFHSTPFPPLHLLSRFITYYIDSFHQTLPFIHLSSFDMLNSHWLFLLAMAAVGSHYHGNVDYARPMHEFLRRAIISTSIKGDSGCSRMVMIRVKLLSCVGMMYCGCEELLQYARLYHRDLIDFCCCEWKASNKMSRVETTQSSPHETGMATKEWKKWYDAESIRRTGYCIWLLDCMWYFHFQIRPSLSLDDSSVLLPCQEVLWEAASAIEWQQLLSCSSTSPTLHNALQRMYTEKRLQSSMGEFSRILLIHGLFRRTWEVETYLKQPLTHWTPTAEKQNLPRLPTDSPIWLPGIQKYSNWRNSACDCLDILHWHANSVIGAASGMEHPTVLHLHLARVVLLTPLTRIVQFAEHLSSSSLKLTSASSDPRRESDGDDVDVDGDVMEARDCIKRWAREDQHKARLAIIHAGALFWHARRFGVDAFYEAPSVYLATLALWAYGLFAEHRVLRTGGGGGNGKRGDDGRRGRNERREEKGDEEEGDNEEEEEEEEDDDDDAQINECYPTLIQLDRPVDDELGWEGGEEGIGGGDKVVGERLGDCKGVEGEIGEIAESGGEGVEREWVMDNR</sequence>
<dbReference type="GO" id="GO:0008270">
    <property type="term" value="F:zinc ion binding"/>
    <property type="evidence" value="ECO:0007669"/>
    <property type="project" value="UniProtKB-KW"/>
</dbReference>
<dbReference type="PROSITE" id="PS50157">
    <property type="entry name" value="ZINC_FINGER_C2H2_2"/>
    <property type="match status" value="2"/>
</dbReference>
<evidence type="ECO:0000256" key="7">
    <source>
        <dbReference type="SAM" id="MobiDB-lite"/>
    </source>
</evidence>
<protein>
    <recommendedName>
        <fullName evidence="12">C2H2-type domain-containing protein</fullName>
    </recommendedName>
</protein>
<dbReference type="PROSITE" id="PS00028">
    <property type="entry name" value="ZINC_FINGER_C2H2_1"/>
    <property type="match status" value="2"/>
</dbReference>
<evidence type="ECO:0000313" key="10">
    <source>
        <dbReference type="EMBL" id="QSZ34784.1"/>
    </source>
</evidence>
<dbReference type="InterPro" id="IPR007219">
    <property type="entry name" value="XnlR_reg_dom"/>
</dbReference>
<feature type="compositionally biased region" description="Polar residues" evidence="7">
    <location>
        <begin position="401"/>
        <end position="450"/>
    </location>
</feature>
<evidence type="ECO:0000256" key="6">
    <source>
        <dbReference type="PROSITE-ProRule" id="PRU00042"/>
    </source>
</evidence>
<feature type="compositionally biased region" description="Basic and acidic residues" evidence="7">
    <location>
        <begin position="990"/>
        <end position="1006"/>
    </location>
</feature>
<feature type="compositionally biased region" description="Basic and acidic residues" evidence="7">
    <location>
        <begin position="11"/>
        <end position="35"/>
    </location>
</feature>
<evidence type="ECO:0000256" key="4">
    <source>
        <dbReference type="ARBA" id="ARBA00023163"/>
    </source>
</evidence>
<evidence type="ECO:0000313" key="11">
    <source>
        <dbReference type="Proteomes" id="UP000672032"/>
    </source>
</evidence>
<dbReference type="InterPro" id="IPR036864">
    <property type="entry name" value="Zn2-C6_fun-type_DNA-bd_sf"/>
</dbReference>
<dbReference type="GO" id="GO:0006351">
    <property type="term" value="P:DNA-templated transcription"/>
    <property type="evidence" value="ECO:0007669"/>
    <property type="project" value="InterPro"/>
</dbReference>
<accession>A0A8A3PIE2</accession>
<dbReference type="SUPFAM" id="SSF57701">
    <property type="entry name" value="Zn2/Cys6 DNA-binding domain"/>
    <property type="match status" value="1"/>
</dbReference>
<dbReference type="PROSITE" id="PS00463">
    <property type="entry name" value="ZN2_CY6_FUNGAL_1"/>
    <property type="match status" value="1"/>
</dbReference>
<dbReference type="CDD" id="cd00067">
    <property type="entry name" value="GAL4"/>
    <property type="match status" value="1"/>
</dbReference>
<feature type="domain" description="C2H2-type" evidence="9">
    <location>
        <begin position="111"/>
        <end position="140"/>
    </location>
</feature>
<dbReference type="InterPro" id="IPR036236">
    <property type="entry name" value="Znf_C2H2_sf"/>
</dbReference>
<dbReference type="InterPro" id="IPR013087">
    <property type="entry name" value="Znf_C2H2_type"/>
</dbReference>
<keyword evidence="11" id="KW-1185">Reference proteome</keyword>
<dbReference type="SMART" id="SM00066">
    <property type="entry name" value="GAL4"/>
    <property type="match status" value="1"/>
</dbReference>
<dbReference type="SUPFAM" id="SSF57667">
    <property type="entry name" value="beta-beta-alpha zinc fingers"/>
    <property type="match status" value="1"/>
</dbReference>
<dbReference type="Pfam" id="PF04082">
    <property type="entry name" value="Fungal_trans"/>
    <property type="match status" value="1"/>
</dbReference>
<dbReference type="PANTHER" id="PTHR47660:SF7">
    <property type="entry name" value="TRANSCRIPTION FACTOR WITH C2H2 AND ZN(2)-CYS(6) DNA BINDING DOMAIN (EUROFUNG)"/>
    <property type="match status" value="1"/>
</dbReference>
<dbReference type="PROSITE" id="PS50048">
    <property type="entry name" value="ZN2_CY6_FUNGAL_2"/>
    <property type="match status" value="1"/>
</dbReference>
<organism evidence="10 11">
    <name type="scientific">Monilinia vaccinii-corymbosi</name>
    <dbReference type="NCBI Taxonomy" id="61207"/>
    <lineage>
        <taxon>Eukaryota</taxon>
        <taxon>Fungi</taxon>
        <taxon>Dikarya</taxon>
        <taxon>Ascomycota</taxon>
        <taxon>Pezizomycotina</taxon>
        <taxon>Leotiomycetes</taxon>
        <taxon>Helotiales</taxon>
        <taxon>Sclerotiniaceae</taxon>
        <taxon>Monilinia</taxon>
    </lineage>
</organism>
<dbReference type="CDD" id="cd12148">
    <property type="entry name" value="fungal_TF_MHR"/>
    <property type="match status" value="1"/>
</dbReference>
<proteinExistence type="predicted"/>
<evidence type="ECO:0008006" key="12">
    <source>
        <dbReference type="Google" id="ProtNLM"/>
    </source>
</evidence>
<dbReference type="SMART" id="SM00355">
    <property type="entry name" value="ZnF_C2H2"/>
    <property type="match status" value="2"/>
</dbReference>
<dbReference type="Gene3D" id="3.30.160.60">
    <property type="entry name" value="Classic Zinc Finger"/>
    <property type="match status" value="2"/>
</dbReference>
<dbReference type="GO" id="GO:0000981">
    <property type="term" value="F:DNA-binding transcription factor activity, RNA polymerase II-specific"/>
    <property type="evidence" value="ECO:0007669"/>
    <property type="project" value="InterPro"/>
</dbReference>
<evidence type="ECO:0000256" key="1">
    <source>
        <dbReference type="ARBA" id="ARBA00022723"/>
    </source>
</evidence>
<feature type="region of interest" description="Disordered" evidence="7">
    <location>
        <begin position="982"/>
        <end position="1029"/>
    </location>
</feature>
<keyword evidence="6" id="KW-0863">Zinc-finger</keyword>
<keyword evidence="4" id="KW-0804">Transcription</keyword>
<dbReference type="Pfam" id="PF00172">
    <property type="entry name" value="Zn_clus"/>
    <property type="match status" value="1"/>
</dbReference>
<keyword evidence="2" id="KW-0862">Zinc</keyword>
<dbReference type="GO" id="GO:0003677">
    <property type="term" value="F:DNA binding"/>
    <property type="evidence" value="ECO:0007669"/>
    <property type="project" value="InterPro"/>
</dbReference>
<feature type="domain" description="Zn(2)-C6 fungal-type" evidence="8">
    <location>
        <begin position="149"/>
        <end position="178"/>
    </location>
</feature>
<dbReference type="AlphaFoldDB" id="A0A8A3PIE2"/>
<feature type="domain" description="C2H2-type" evidence="9">
    <location>
        <begin position="83"/>
        <end position="110"/>
    </location>
</feature>
<feature type="region of interest" description="Disordered" evidence="7">
    <location>
        <begin position="401"/>
        <end position="458"/>
    </location>
</feature>
<feature type="compositionally biased region" description="Polar residues" evidence="7">
    <location>
        <begin position="49"/>
        <end position="58"/>
    </location>
</feature>
<evidence type="ECO:0000256" key="3">
    <source>
        <dbReference type="ARBA" id="ARBA00023015"/>
    </source>
</evidence>
<dbReference type="Gene3D" id="4.10.240.10">
    <property type="entry name" value="Zn(2)-C6 fungal-type DNA-binding domain"/>
    <property type="match status" value="1"/>
</dbReference>
<dbReference type="EMBL" id="CP063409">
    <property type="protein sequence ID" value="QSZ34784.1"/>
    <property type="molecule type" value="Genomic_DNA"/>
</dbReference>
<keyword evidence="1" id="KW-0479">Metal-binding</keyword>
<evidence type="ECO:0000256" key="5">
    <source>
        <dbReference type="ARBA" id="ARBA00023242"/>
    </source>
</evidence>
<evidence type="ECO:0000259" key="8">
    <source>
        <dbReference type="PROSITE" id="PS50048"/>
    </source>
</evidence>
<feature type="region of interest" description="Disordered" evidence="7">
    <location>
        <begin position="1"/>
        <end position="78"/>
    </location>
</feature>
<feature type="compositionally biased region" description="Acidic residues" evidence="7">
    <location>
        <begin position="1007"/>
        <end position="1029"/>
    </location>
</feature>
<keyword evidence="3" id="KW-0805">Transcription regulation</keyword>
<gene>
    <name evidence="10" type="ORF">DSL72_007642</name>
</gene>
<dbReference type="InterPro" id="IPR001138">
    <property type="entry name" value="Zn2Cys6_DnaBD"/>
</dbReference>
<name>A0A8A3PIE2_9HELO</name>
<dbReference type="PANTHER" id="PTHR47660">
    <property type="entry name" value="TRANSCRIPTION FACTOR WITH C2H2 AND ZN(2)-CYS(6) DNA BINDING DOMAIN (EUROFUNG)-RELATED-RELATED"/>
    <property type="match status" value="1"/>
</dbReference>
<dbReference type="Pfam" id="PF00096">
    <property type="entry name" value="zf-C2H2"/>
    <property type="match status" value="1"/>
</dbReference>
<keyword evidence="5" id="KW-0539">Nucleus</keyword>
<dbReference type="Proteomes" id="UP000672032">
    <property type="component" value="Chromosome 5"/>
</dbReference>
<dbReference type="OrthoDB" id="654211at2759"/>
<feature type="region of interest" description="Disordered" evidence="7">
    <location>
        <begin position="239"/>
        <end position="258"/>
    </location>
</feature>